<dbReference type="EMBL" id="DF968066">
    <property type="protein sequence ID" value="GAP03011.1"/>
    <property type="molecule type" value="Genomic_DNA"/>
</dbReference>
<proteinExistence type="predicted"/>
<dbReference type="InterPro" id="IPR011990">
    <property type="entry name" value="TPR-like_helical_dom_sf"/>
</dbReference>
<name>A0A3F3GUB2_9LACO</name>
<evidence type="ECO:0000313" key="3">
    <source>
        <dbReference type="Proteomes" id="UP000061227"/>
    </source>
</evidence>
<dbReference type="AlphaFoldDB" id="A0A3F3GUB2"/>
<organism evidence="2 3">
    <name type="scientific">Fructobacillus pseudoficulneus</name>
    <dbReference type="NCBI Taxonomy" id="220714"/>
    <lineage>
        <taxon>Bacteria</taxon>
        <taxon>Bacillati</taxon>
        <taxon>Bacillota</taxon>
        <taxon>Bacilli</taxon>
        <taxon>Lactobacillales</taxon>
        <taxon>Lactobacillaceae</taxon>
        <taxon>Fructobacillus</taxon>
    </lineage>
</organism>
<dbReference type="GO" id="GO:0003677">
    <property type="term" value="F:DNA binding"/>
    <property type="evidence" value="ECO:0007669"/>
    <property type="project" value="InterPro"/>
</dbReference>
<dbReference type="STRING" id="220714.SAMN05660469_0943"/>
<evidence type="ECO:0000313" key="2">
    <source>
        <dbReference type="EMBL" id="GAP03011.1"/>
    </source>
</evidence>
<accession>A0A3F3GUB2</accession>
<reference evidence="2 3" key="1">
    <citation type="journal article" date="2015" name="BMC Genomics">
        <title>Comparative genomics of Fructobacillus spp. and Leuconostoc spp. reveals niche-specific evolution of Fructobacillus spp.</title>
        <authorList>
            <person name="Endo A."/>
            <person name="Tanizawa Y."/>
            <person name="Tanaka N."/>
            <person name="Maeno S."/>
            <person name="Kumar H."/>
            <person name="Shiwa Y."/>
            <person name="Okada S."/>
            <person name="Yoshikawa H."/>
            <person name="Dicks L."/>
            <person name="Nakagawa J."/>
            <person name="Arita M."/>
        </authorList>
    </citation>
    <scope>NUCLEOTIDE SEQUENCE [LARGE SCALE GENOMIC DNA]</scope>
    <source>
        <strain evidence="2 3">DSM 15468</strain>
    </source>
</reference>
<dbReference type="SMART" id="SM00530">
    <property type="entry name" value="HTH_XRE"/>
    <property type="match status" value="1"/>
</dbReference>
<dbReference type="NCBIfam" id="TIGR01716">
    <property type="entry name" value="RGG_Cterm"/>
    <property type="match status" value="1"/>
</dbReference>
<dbReference type="PANTHER" id="PTHR37038:SF12">
    <property type="entry name" value="TRANSCRIPTIONAL REGULATOR"/>
    <property type="match status" value="1"/>
</dbReference>
<dbReference type="Proteomes" id="UP000061227">
    <property type="component" value="Unassembled WGS sequence"/>
</dbReference>
<dbReference type="Gene3D" id="1.25.40.10">
    <property type="entry name" value="Tetratricopeptide repeat domain"/>
    <property type="match status" value="1"/>
</dbReference>
<dbReference type="InterPro" id="IPR053163">
    <property type="entry name" value="HTH-type_regulator_Rgg"/>
</dbReference>
<dbReference type="InterPro" id="IPR001387">
    <property type="entry name" value="Cro/C1-type_HTH"/>
</dbReference>
<dbReference type="CDD" id="cd00093">
    <property type="entry name" value="HTH_XRE"/>
    <property type="match status" value="1"/>
</dbReference>
<dbReference type="Pfam" id="PF21259">
    <property type="entry name" value="Rgg_C"/>
    <property type="match status" value="1"/>
</dbReference>
<dbReference type="InterPro" id="IPR010982">
    <property type="entry name" value="Lambda_DNA-bd_dom_sf"/>
</dbReference>
<dbReference type="PANTHER" id="PTHR37038">
    <property type="entry name" value="TRANSCRIPTIONAL REGULATOR-RELATED"/>
    <property type="match status" value="1"/>
</dbReference>
<dbReference type="PROSITE" id="PS50943">
    <property type="entry name" value="HTH_CROC1"/>
    <property type="match status" value="1"/>
</dbReference>
<dbReference type="Pfam" id="PF01381">
    <property type="entry name" value="HTH_3"/>
    <property type="match status" value="1"/>
</dbReference>
<sequence length="310" mass="36566">MHIGKIMAEIGEVFKTFRKGKNITLKEASSGIVSYTFLSKFERGLTDISFMHLLELLDRINVQLSEFEFSYQKSNNYLNDFLPSLQRAYQSSDIDSLNAHLRRWQNKSDKFSKLQVIQIKMMLTTLGKATITEDEINTLQNYFQSITNWTFFELYLFGHAIPFLEEKFMLNLFLELQKKAILYDLFRYDSFSMLFYIYNNMILHMLEQQNAVVAQQLLDNLASYFQNQERDYYHRARLLNLKGLTLYVGGNKESGLMLIKKSNVITFLIHDNSRFALNEKNYLSKFLSKDELESVFNFKNVDLNQLNTFN</sequence>
<protein>
    <submittedName>
        <fullName evidence="2">Transcriptional regulator</fullName>
    </submittedName>
</protein>
<feature type="domain" description="HTH cro/C1-type" evidence="1">
    <location>
        <begin position="14"/>
        <end position="67"/>
    </location>
</feature>
<keyword evidence="3" id="KW-1185">Reference proteome</keyword>
<gene>
    <name evidence="2" type="ORF">FPFC_040010</name>
</gene>
<dbReference type="InterPro" id="IPR010057">
    <property type="entry name" value="Transcription_activator_Rgg_C"/>
</dbReference>
<dbReference type="SUPFAM" id="SSF47413">
    <property type="entry name" value="lambda repressor-like DNA-binding domains"/>
    <property type="match status" value="1"/>
</dbReference>
<evidence type="ECO:0000259" key="1">
    <source>
        <dbReference type="PROSITE" id="PS50943"/>
    </source>
</evidence>